<feature type="region of interest" description="Disordered" evidence="2">
    <location>
        <begin position="1"/>
        <end position="86"/>
    </location>
</feature>
<feature type="compositionally biased region" description="Basic and acidic residues" evidence="2">
    <location>
        <begin position="401"/>
        <end position="444"/>
    </location>
</feature>
<dbReference type="InterPro" id="IPR015267">
    <property type="entry name" value="PPP4R2"/>
</dbReference>
<dbReference type="GO" id="GO:0005634">
    <property type="term" value="C:nucleus"/>
    <property type="evidence" value="ECO:0007669"/>
    <property type="project" value="TreeGrafter"/>
</dbReference>
<dbReference type="GeneID" id="75830851"/>
<evidence type="ECO:0000313" key="4">
    <source>
        <dbReference type="Proteomes" id="UP001055219"/>
    </source>
</evidence>
<dbReference type="OrthoDB" id="341898at2759"/>
<feature type="compositionally biased region" description="Low complexity" evidence="2">
    <location>
        <begin position="56"/>
        <end position="67"/>
    </location>
</feature>
<dbReference type="PANTHER" id="PTHR16487:SF0">
    <property type="entry name" value="PROTEIN PHOSPHATASE 4 REGULATORY SUBUNIT 2-RELATED"/>
    <property type="match status" value="1"/>
</dbReference>
<dbReference type="Proteomes" id="UP001055219">
    <property type="component" value="Unassembled WGS sequence"/>
</dbReference>
<proteinExistence type="inferred from homology"/>
<gene>
    <name evidence="3" type="ORF">J7T54_004363</name>
</gene>
<reference evidence="3" key="1">
    <citation type="journal article" date="2021" name="J Fungi (Basel)">
        <title>Genomic and Metabolomic Analyses of the Marine Fungus Emericellopsis cladophorae: Insights into Saltwater Adaptability Mechanisms and Its Biosynthetic Potential.</title>
        <authorList>
            <person name="Goncalves M.F.M."/>
            <person name="Hilario S."/>
            <person name="Van de Peer Y."/>
            <person name="Esteves A.C."/>
            <person name="Alves A."/>
        </authorList>
    </citation>
    <scope>NUCLEOTIDE SEQUENCE</scope>
    <source>
        <strain evidence="3">MUM 19.33</strain>
    </source>
</reference>
<dbReference type="GO" id="GO:0005737">
    <property type="term" value="C:cytoplasm"/>
    <property type="evidence" value="ECO:0007669"/>
    <property type="project" value="TreeGrafter"/>
</dbReference>
<protein>
    <recommendedName>
        <fullName evidence="5">Protein phosphatase 4 core regulatory subunit R2</fullName>
    </recommendedName>
</protein>
<dbReference type="RefSeq" id="XP_051364192.1">
    <property type="nucleotide sequence ID" value="XM_051504272.1"/>
</dbReference>
<feature type="region of interest" description="Disordered" evidence="2">
    <location>
        <begin position="202"/>
        <end position="239"/>
    </location>
</feature>
<evidence type="ECO:0000313" key="3">
    <source>
        <dbReference type="EMBL" id="KAI6783336.1"/>
    </source>
</evidence>
<feature type="region of interest" description="Disordered" evidence="2">
    <location>
        <begin position="272"/>
        <end position="444"/>
    </location>
</feature>
<organism evidence="3 4">
    <name type="scientific">Emericellopsis cladophorae</name>
    <dbReference type="NCBI Taxonomy" id="2686198"/>
    <lineage>
        <taxon>Eukaryota</taxon>
        <taxon>Fungi</taxon>
        <taxon>Dikarya</taxon>
        <taxon>Ascomycota</taxon>
        <taxon>Pezizomycotina</taxon>
        <taxon>Sordariomycetes</taxon>
        <taxon>Hypocreomycetidae</taxon>
        <taxon>Hypocreales</taxon>
        <taxon>Bionectriaceae</taxon>
        <taxon>Emericellopsis</taxon>
    </lineage>
</organism>
<dbReference type="GO" id="GO:0019888">
    <property type="term" value="F:protein phosphatase regulator activity"/>
    <property type="evidence" value="ECO:0007669"/>
    <property type="project" value="InterPro"/>
</dbReference>
<comment type="caution">
    <text evidence="3">The sequence shown here is derived from an EMBL/GenBank/DDBJ whole genome shotgun (WGS) entry which is preliminary data.</text>
</comment>
<evidence type="ECO:0008006" key="5">
    <source>
        <dbReference type="Google" id="ProtNLM"/>
    </source>
</evidence>
<feature type="compositionally biased region" description="Polar residues" evidence="2">
    <location>
        <begin position="347"/>
        <end position="356"/>
    </location>
</feature>
<keyword evidence="4" id="KW-1185">Reference proteome</keyword>
<comment type="similarity">
    <text evidence="1">Belongs to the PPP4R2 family.</text>
</comment>
<dbReference type="AlphaFoldDB" id="A0A9Q0BFV9"/>
<evidence type="ECO:0000256" key="1">
    <source>
        <dbReference type="ARBA" id="ARBA00009207"/>
    </source>
</evidence>
<reference evidence="3" key="2">
    <citation type="submission" date="2022-07" db="EMBL/GenBank/DDBJ databases">
        <authorList>
            <person name="Goncalves M.F.M."/>
            <person name="Hilario S."/>
            <person name="Van De Peer Y."/>
            <person name="Esteves A.C."/>
            <person name="Alves A."/>
        </authorList>
    </citation>
    <scope>NUCLEOTIDE SEQUENCE</scope>
    <source>
        <strain evidence="3">MUM 19.33</strain>
    </source>
</reference>
<sequence>MDVESDNELLTKVAADGTLDSQVSEQEQIAREEFSIPTLPHPKPAALPPTDSQGRLASPMPSSPLASQGTDIATKGSPEPPAKQQVLQPGELPTQLDNMLKHITAHLQSFTTSPPHTIQRLAELVLRPRAHYRALSSYLHAVDRVVGVTSGANQYPLPLPDMAGTSGAESVTWGNPTTAAASLGSDEALGGALLTPIPWVKSNQTQQQQPTETEARGGTGATIHSESTETIDGPNGMGSIETVSVSVNGVHSTGHARAITQGELLRQEQRAGVIPMSQLHRGTRRAQQAAVSEQDEGSGGGDEDNGEEQPTDEDAKKDTDENAAPTEDGDEETPHARGPEEIGVNDTGPQGVSTSYIGEDGLQMQGIDVESAVGRRHAEDDAPEQPAAERAASPTTSEVSGTKREAEDEPQEPKSPKKLKDGDDHEKGEKEGEAKDADSMDTEK</sequence>
<feature type="compositionally biased region" description="Acidic residues" evidence="2">
    <location>
        <begin position="293"/>
        <end position="312"/>
    </location>
</feature>
<evidence type="ECO:0000256" key="2">
    <source>
        <dbReference type="SAM" id="MobiDB-lite"/>
    </source>
</evidence>
<name>A0A9Q0BFV9_9HYPO</name>
<dbReference type="GO" id="GO:0030289">
    <property type="term" value="C:protein phosphatase 4 complex"/>
    <property type="evidence" value="ECO:0007669"/>
    <property type="project" value="InterPro"/>
</dbReference>
<dbReference type="Pfam" id="PF09184">
    <property type="entry name" value="PPP4R2"/>
    <property type="match status" value="1"/>
</dbReference>
<dbReference type="EMBL" id="JAGIXG020000008">
    <property type="protein sequence ID" value="KAI6783336.1"/>
    <property type="molecule type" value="Genomic_DNA"/>
</dbReference>
<dbReference type="PANTHER" id="PTHR16487">
    <property type="entry name" value="PPP4R2-RELATED PROTEIN"/>
    <property type="match status" value="1"/>
</dbReference>
<accession>A0A9Q0BFV9</accession>